<dbReference type="InterPro" id="IPR029016">
    <property type="entry name" value="GAF-like_dom_sf"/>
</dbReference>
<protein>
    <submittedName>
        <fullName evidence="5">Diguanylate cyclase</fullName>
        <ecNumber evidence="5">2.7.7.65</ecNumber>
    </submittedName>
</protein>
<keyword evidence="6" id="KW-1185">Reference proteome</keyword>
<keyword evidence="2" id="KW-0802">TPR repeat</keyword>
<dbReference type="Gene3D" id="3.30.450.40">
    <property type="match status" value="2"/>
</dbReference>
<dbReference type="InterPro" id="IPR027417">
    <property type="entry name" value="P-loop_NTPase"/>
</dbReference>
<dbReference type="InterPro" id="IPR000719">
    <property type="entry name" value="Prot_kinase_dom"/>
</dbReference>
<dbReference type="InterPro" id="IPR019734">
    <property type="entry name" value="TPR_rpt"/>
</dbReference>
<feature type="domain" description="GGDEF" evidence="4">
    <location>
        <begin position="1483"/>
        <end position="1614"/>
    </location>
</feature>
<dbReference type="InterPro" id="IPR043128">
    <property type="entry name" value="Rev_trsase/Diguanyl_cyclase"/>
</dbReference>
<evidence type="ECO:0000259" key="4">
    <source>
        <dbReference type="PROSITE" id="PS50887"/>
    </source>
</evidence>
<evidence type="ECO:0000256" key="2">
    <source>
        <dbReference type="PROSITE-ProRule" id="PRU00339"/>
    </source>
</evidence>
<dbReference type="Pfam" id="PF00069">
    <property type="entry name" value="Pkinase"/>
    <property type="match status" value="1"/>
</dbReference>
<dbReference type="InterPro" id="IPR011009">
    <property type="entry name" value="Kinase-like_dom_sf"/>
</dbReference>
<evidence type="ECO:0000256" key="1">
    <source>
        <dbReference type="ARBA" id="ARBA00004167"/>
    </source>
</evidence>
<dbReference type="Gene3D" id="1.25.40.10">
    <property type="entry name" value="Tetratricopeptide repeat domain"/>
    <property type="match status" value="3"/>
</dbReference>
<comment type="subcellular location">
    <subcellularLocation>
        <location evidence="1">Membrane</location>
        <topology evidence="1">Single-pass membrane protein</topology>
    </subcellularLocation>
</comment>
<evidence type="ECO:0000313" key="6">
    <source>
        <dbReference type="Proteomes" id="UP001623591"/>
    </source>
</evidence>
<dbReference type="SMART" id="SM00220">
    <property type="entry name" value="S_TKc"/>
    <property type="match status" value="1"/>
</dbReference>
<dbReference type="PROSITE" id="PS50005">
    <property type="entry name" value="TPR"/>
    <property type="match status" value="1"/>
</dbReference>
<dbReference type="Pfam" id="PF00990">
    <property type="entry name" value="GGDEF"/>
    <property type="match status" value="1"/>
</dbReference>
<organism evidence="5 6">
    <name type="scientific">Candidatus Clostridium stratigraminis</name>
    <dbReference type="NCBI Taxonomy" id="3381661"/>
    <lineage>
        <taxon>Bacteria</taxon>
        <taxon>Bacillati</taxon>
        <taxon>Bacillota</taxon>
        <taxon>Clostridia</taxon>
        <taxon>Eubacteriales</taxon>
        <taxon>Clostridiaceae</taxon>
        <taxon>Clostridium</taxon>
    </lineage>
</organism>
<dbReference type="PROSITE" id="PS50887">
    <property type="entry name" value="GGDEF"/>
    <property type="match status" value="1"/>
</dbReference>
<comment type="caution">
    <text evidence="5">The sequence shown here is derived from an EMBL/GenBank/DDBJ whole genome shotgun (WGS) entry which is preliminary data.</text>
</comment>
<proteinExistence type="predicted"/>
<dbReference type="Proteomes" id="UP001623591">
    <property type="component" value="Unassembled WGS sequence"/>
</dbReference>
<dbReference type="Pfam" id="PF13191">
    <property type="entry name" value="AAA_16"/>
    <property type="match status" value="1"/>
</dbReference>
<dbReference type="GO" id="GO:0052621">
    <property type="term" value="F:diguanylate cyclase activity"/>
    <property type="evidence" value="ECO:0007669"/>
    <property type="project" value="UniProtKB-EC"/>
</dbReference>
<gene>
    <name evidence="5" type="ORF">ACJDUG_17130</name>
</gene>
<dbReference type="EC" id="2.7.7.65" evidence="5"/>
<dbReference type="InterPro" id="IPR029787">
    <property type="entry name" value="Nucleotide_cyclase"/>
</dbReference>
<dbReference type="InterPro" id="IPR000160">
    <property type="entry name" value="GGDEF_dom"/>
</dbReference>
<dbReference type="PROSITE" id="PS50011">
    <property type="entry name" value="PROTEIN_KINASE_DOM"/>
    <property type="match status" value="1"/>
</dbReference>
<dbReference type="Gene3D" id="1.10.510.10">
    <property type="entry name" value="Transferase(Phosphotransferase) domain 1"/>
    <property type="match status" value="1"/>
</dbReference>
<dbReference type="Gene3D" id="3.40.50.300">
    <property type="entry name" value="P-loop containing nucleotide triphosphate hydrolases"/>
    <property type="match status" value="1"/>
</dbReference>
<dbReference type="SUPFAM" id="SSF56112">
    <property type="entry name" value="Protein kinase-like (PK-like)"/>
    <property type="match status" value="1"/>
</dbReference>
<keyword evidence="5" id="KW-0548">Nucleotidyltransferase</keyword>
<dbReference type="InterPro" id="IPR011990">
    <property type="entry name" value="TPR-like_helical_dom_sf"/>
</dbReference>
<sequence>MDLINKRYRVLKSIKQNRFVSSYLVLDEKIGSEEAQLNIINSEYLPENLLNYFINEYQTFAIINSENHIKFYDFDIIKFLDNKILEKRQYFYTNEIVEDDRSFIEAIGKLNEGEQLDLIVNLCKGINYLHLRGFVYGDININNIIVTKSNYKFKDIITKELHKINFWDTKDNQLIFKSPEVLEGKAPSELSDIYSLGVLLAFICRRGTINNLIEINDEIGKCNANDKSLLCKLAPVIEKMTEINAANRYTNILEIINDINFIFNKDYKALVKEEIEKINLNNKLIGRDYEVNNILKLYNSMTKLELSDKLVVVHGEYGIGKTKLLNEVERLMRLNSINVYSSYSLESSENQENNGFFEIIKKLTGECDPEILERYEGELVKFIPELAKDKEVIHYEALDAEREKYRVISSICDFIHDITKGKPMVFIIDNIHRVNNISIEILKYLSLRRRNLMLIVSYCDGEYSNNSRLSDFLAELVGKPNIIDIQLHGLSNEDSITMIQDMLRMQKKAKNFATRIFLNTYGNPMFIVETLKNLLANKYIYLNEETARWESDSNDYTKLPMPTNLEQAILTQIKDIEHISFEILKSLSIFNSGISEKVIYNTIGADKKGIEERLIKLEAKGIVCRKIEDSGFVYDFTNRILKNIINGRLDEKYRISMHEAAATLLEKKYEEGIRNREELIYHLEKSGQKEKTIKYCLENADKMEVFKNRSEVIRNLKKVLSMLIDEQDEIRKVEILLRIGNCYEMDGCKSEAIEYFEEAERLASNEKAYKYQIDAFNKLAEVYYLKNQLNKTECYIGRAENILLKSSNVDKYLEGYLQCMELKVRVMYSRQEYNKAAELCISSISLCGDNYYKLKGLFSKNLGNVYLATSKIKEAVDCYKRGSDYFENANYSEGVVNCMNNLAVAYGDYYQDNEMAINYFTEMKDISERNHIIIYEIIALTNLASSYCYEFEYEAALQYFLESLKKSKKVDYESNIFYCYIYLSFVYLKLEDYLEAYKYYKLAEKELEDHPEQGKEIGTYYQKNAELFFALGDKDKAWGFLEKAHDLFKGEDSLAKWDCEVLTEYLILNDLTSSDEIRESINRIKALIKNYKAENTRKSALYDLAIMLYDKGLYSEAKEMFLYEAEYSSNTLPDLLQLKKDYLKAILIENCQKELLEAVISRCSGDKNKKIYWNVCCLLGDYYLADKNYFQAINLYYEAADLIMKLTMQLSASKRVEFVYYNRMAKPFKKIKQFMKHREYYGLSEVEEEKFNLASINELNEMFNLENINNILYNKHFIRSAHKFYNSELPAAIKNTNDLIKNLSSNPIRNLDIIAKYLAGVTLATRSVIIVDGYEKSYYAISSNDGTDTIPCNKLIFGKVKAAREPMIIKQTSLDYSCSEINIMLQGLKAVMCIPIIMRSEDNLSFNDLIKGYIYLESDRVLNNFNKQSLIKCSAFSRLAGINIERYQLQIVSSTDKLTGTLTRKSLEDALSEAIDKSEASGGIFSVLMMDLDHFKDINDRYGHQTGDEVLKKVCSIIKTNLNKEAVFGRYGGEEFIILLPGTDSKSAFLLAEDLRIKVNNAKILGEKAAITVSMGISTFPHNAEWKEELIEKADQALYISKETGRNRCKVWSSKFGNKAKVRNKLSGIISGNMVQDSRNVLVMVDIIELIKQNSSIEDKIYNILGRVIEITESEYGCFFTIEEGRIKKVYSRKNFNEGWTDNNNYNEEIVSSILAKKQGVYMTDWDESNNRVLQDEVPSWNSIVAVPLIKNEEIKGVLYLSVSINKKEFKFDEFNYVNTLGELAAAIL</sequence>
<dbReference type="PANTHER" id="PTHR45138:SF9">
    <property type="entry name" value="DIGUANYLATE CYCLASE DGCM-RELATED"/>
    <property type="match status" value="1"/>
</dbReference>
<dbReference type="NCBIfam" id="TIGR00254">
    <property type="entry name" value="GGDEF"/>
    <property type="match status" value="1"/>
</dbReference>
<dbReference type="SUPFAM" id="SSF55073">
    <property type="entry name" value="Nucleotide cyclase"/>
    <property type="match status" value="1"/>
</dbReference>
<dbReference type="InterPro" id="IPR041664">
    <property type="entry name" value="AAA_16"/>
</dbReference>
<dbReference type="SMART" id="SM00028">
    <property type="entry name" value="TPR"/>
    <property type="match status" value="6"/>
</dbReference>
<dbReference type="SUPFAM" id="SSF48452">
    <property type="entry name" value="TPR-like"/>
    <property type="match status" value="3"/>
</dbReference>
<evidence type="ECO:0000313" key="5">
    <source>
        <dbReference type="EMBL" id="MFL0248669.1"/>
    </source>
</evidence>
<dbReference type="PANTHER" id="PTHR45138">
    <property type="entry name" value="REGULATORY COMPONENTS OF SENSORY TRANSDUCTION SYSTEM"/>
    <property type="match status" value="1"/>
</dbReference>
<dbReference type="CDD" id="cd01949">
    <property type="entry name" value="GGDEF"/>
    <property type="match status" value="1"/>
</dbReference>
<dbReference type="SUPFAM" id="SSF55781">
    <property type="entry name" value="GAF domain-like"/>
    <property type="match status" value="2"/>
</dbReference>
<dbReference type="RefSeq" id="WP_406771097.1">
    <property type="nucleotide sequence ID" value="NZ_JBJHZZ010000025.1"/>
</dbReference>
<dbReference type="InterPro" id="IPR050469">
    <property type="entry name" value="Diguanylate_Cyclase"/>
</dbReference>
<dbReference type="SMART" id="SM00267">
    <property type="entry name" value="GGDEF"/>
    <property type="match status" value="1"/>
</dbReference>
<accession>A0ABW8TCD9</accession>
<evidence type="ECO:0000259" key="3">
    <source>
        <dbReference type="PROSITE" id="PS50011"/>
    </source>
</evidence>
<dbReference type="Gene3D" id="3.30.70.270">
    <property type="match status" value="1"/>
</dbReference>
<reference evidence="5 6" key="1">
    <citation type="submission" date="2024-11" db="EMBL/GenBank/DDBJ databases">
        <authorList>
            <person name="Heng Y.C."/>
            <person name="Lim A.C.H."/>
            <person name="Lee J.K.Y."/>
            <person name="Kittelmann S."/>
        </authorList>
    </citation>
    <scope>NUCLEOTIDE SEQUENCE [LARGE SCALE GENOMIC DNA]</scope>
    <source>
        <strain evidence="5 6">WILCCON 0185</strain>
    </source>
</reference>
<dbReference type="SUPFAM" id="SSF52540">
    <property type="entry name" value="P-loop containing nucleoside triphosphate hydrolases"/>
    <property type="match status" value="1"/>
</dbReference>
<keyword evidence="5" id="KW-0808">Transferase</keyword>
<feature type="repeat" description="TPR" evidence="2">
    <location>
        <begin position="733"/>
        <end position="766"/>
    </location>
</feature>
<name>A0ABW8TCD9_9CLOT</name>
<feature type="domain" description="Protein kinase" evidence="3">
    <location>
        <begin position="8"/>
        <end position="262"/>
    </location>
</feature>
<dbReference type="EMBL" id="JBJHZZ010000025">
    <property type="protein sequence ID" value="MFL0248669.1"/>
    <property type="molecule type" value="Genomic_DNA"/>
</dbReference>